<evidence type="ECO:0000256" key="1">
    <source>
        <dbReference type="ARBA" id="ARBA00004651"/>
    </source>
</evidence>
<dbReference type="EMBL" id="AGZS01000001">
    <property type="protein sequence ID" value="EJD65254.1"/>
    <property type="molecule type" value="Genomic_DNA"/>
</dbReference>
<comment type="subcellular location">
    <subcellularLocation>
        <location evidence="1 7">Cell membrane</location>
        <topology evidence="1 7">Multi-pass membrane protein</topology>
    </subcellularLocation>
</comment>
<evidence type="ECO:0000313" key="10">
    <source>
        <dbReference type="Proteomes" id="UP000006415"/>
    </source>
</evidence>
<dbReference type="InterPro" id="IPR035906">
    <property type="entry name" value="MetI-like_sf"/>
</dbReference>
<keyword evidence="5 7" id="KW-1133">Transmembrane helix</keyword>
<dbReference type="STRING" id="857290.HMPREF9156_00018"/>
<feature type="transmembrane region" description="Helical" evidence="7">
    <location>
        <begin position="131"/>
        <end position="162"/>
    </location>
</feature>
<dbReference type="GO" id="GO:0005886">
    <property type="term" value="C:plasma membrane"/>
    <property type="evidence" value="ECO:0007669"/>
    <property type="project" value="UniProtKB-SubCell"/>
</dbReference>
<sequence length="326" mass="34399">MAVRRLLFFAAAMVILSILVFLVLRVLPGDQASLIAGLNSTPEQVAQLRRQLGLDRSYASQYFSWLQAVFRGDLGTSLLTGQSVAGQAAQRSQVTFPLICISLVLSALIGIPLGVSSVAARRPAVQNIYRIAAIGAAAIPALWLGLLLIMLFGRGTGIIGVLPVSGFPDDGWASPLEAVRSLILPAASVSVITGASVMRYTRSGLLDVARTDYISMSMAAGMTRREALWKTGLRLVVPQLASVFGITFAGMVTGVLVVEQLFALPGLSGMLMRDIQNRDLLAAQSEILLLSALFFAAGLVVDIMCIITDPRLDSAGPDAGTDGAGR</sequence>
<dbReference type="PANTHER" id="PTHR43163:SF6">
    <property type="entry name" value="DIPEPTIDE TRANSPORT SYSTEM PERMEASE PROTEIN DPPB-RELATED"/>
    <property type="match status" value="1"/>
</dbReference>
<dbReference type="Pfam" id="PF19300">
    <property type="entry name" value="BPD_transp_1_N"/>
    <property type="match status" value="1"/>
</dbReference>
<evidence type="ECO:0000256" key="4">
    <source>
        <dbReference type="ARBA" id="ARBA00022692"/>
    </source>
</evidence>
<dbReference type="OrthoDB" id="9778910at2"/>
<dbReference type="PROSITE" id="PS50928">
    <property type="entry name" value="ABC_TM1"/>
    <property type="match status" value="1"/>
</dbReference>
<dbReference type="InterPro" id="IPR000515">
    <property type="entry name" value="MetI-like"/>
</dbReference>
<dbReference type="Pfam" id="PF00528">
    <property type="entry name" value="BPD_transp_1"/>
    <property type="match status" value="1"/>
</dbReference>
<organism evidence="9 10">
    <name type="scientific">Scardovia wiggsiae F0424</name>
    <dbReference type="NCBI Taxonomy" id="857290"/>
    <lineage>
        <taxon>Bacteria</taxon>
        <taxon>Bacillati</taxon>
        <taxon>Actinomycetota</taxon>
        <taxon>Actinomycetes</taxon>
        <taxon>Bifidobacteriales</taxon>
        <taxon>Bifidobacteriaceae</taxon>
        <taxon>Scardovia</taxon>
    </lineage>
</organism>
<feature type="transmembrane region" description="Helical" evidence="7">
    <location>
        <begin position="287"/>
        <end position="307"/>
    </location>
</feature>
<evidence type="ECO:0000256" key="6">
    <source>
        <dbReference type="ARBA" id="ARBA00023136"/>
    </source>
</evidence>
<feature type="domain" description="ABC transmembrane type-1" evidence="8">
    <location>
        <begin position="92"/>
        <end position="305"/>
    </location>
</feature>
<name>J0X070_9BIFI</name>
<feature type="transmembrane region" description="Helical" evidence="7">
    <location>
        <begin position="96"/>
        <end position="119"/>
    </location>
</feature>
<keyword evidence="3" id="KW-1003">Cell membrane</keyword>
<dbReference type="RefSeq" id="WP_007147086.1">
    <property type="nucleotide sequence ID" value="NZ_AKCI01000001.1"/>
</dbReference>
<keyword evidence="6 7" id="KW-0472">Membrane</keyword>
<evidence type="ECO:0000259" key="8">
    <source>
        <dbReference type="PROSITE" id="PS50928"/>
    </source>
</evidence>
<comment type="caution">
    <text evidence="9">The sequence shown here is derived from an EMBL/GenBank/DDBJ whole genome shotgun (WGS) entry which is preliminary data.</text>
</comment>
<reference evidence="9 10" key="1">
    <citation type="submission" date="2012-01" db="EMBL/GenBank/DDBJ databases">
        <title>The Genome Sequence of Scardovia wiggsiae F0424.</title>
        <authorList>
            <consortium name="The Broad Institute Genome Sequencing Platform"/>
            <person name="Earl A."/>
            <person name="Ward D."/>
            <person name="Feldgarden M."/>
            <person name="Gevers D."/>
            <person name="Izard J."/>
            <person name="Ganesan A."/>
            <person name="Baranova O.V."/>
            <person name="Blanton J.M."/>
            <person name="Tanner A.C."/>
            <person name="Mathney J."/>
            <person name="Dewhirst F.E."/>
            <person name="Young S.K."/>
            <person name="Zeng Q."/>
            <person name="Gargeya S."/>
            <person name="Fitzgerald M."/>
            <person name="Haas B."/>
            <person name="Abouelleil A."/>
            <person name="Alvarado L."/>
            <person name="Arachchi H.M."/>
            <person name="Berlin A."/>
            <person name="Chapman S.B."/>
            <person name="Gearin G."/>
            <person name="Goldberg J."/>
            <person name="Griggs A."/>
            <person name="Gujja S."/>
            <person name="Hansen M."/>
            <person name="Heiman D."/>
            <person name="Howarth C."/>
            <person name="Larimer J."/>
            <person name="Lui A."/>
            <person name="MacDonald P.J.P."/>
            <person name="McCowen C."/>
            <person name="Montmayeur A."/>
            <person name="Murphy C."/>
            <person name="Neiman D."/>
            <person name="Pearson M."/>
            <person name="Priest M."/>
            <person name="Roberts A."/>
            <person name="Saif S."/>
            <person name="Shea T."/>
            <person name="Sisk P."/>
            <person name="Stolte C."/>
            <person name="Sykes S."/>
            <person name="Wortman J."/>
            <person name="Nusbaum C."/>
            <person name="Birren B."/>
        </authorList>
    </citation>
    <scope>NUCLEOTIDE SEQUENCE [LARGE SCALE GENOMIC DNA]</scope>
    <source>
        <strain evidence="9 10">F0424</strain>
    </source>
</reference>
<dbReference type="CDD" id="cd06261">
    <property type="entry name" value="TM_PBP2"/>
    <property type="match status" value="1"/>
</dbReference>
<evidence type="ECO:0000256" key="3">
    <source>
        <dbReference type="ARBA" id="ARBA00022475"/>
    </source>
</evidence>
<dbReference type="Proteomes" id="UP000006415">
    <property type="component" value="Unassembled WGS sequence"/>
</dbReference>
<dbReference type="AlphaFoldDB" id="J0X070"/>
<evidence type="ECO:0000313" key="9">
    <source>
        <dbReference type="EMBL" id="EJD65254.1"/>
    </source>
</evidence>
<accession>J0X070</accession>
<dbReference type="InterPro" id="IPR045621">
    <property type="entry name" value="BPD_transp_1_N"/>
</dbReference>
<gene>
    <name evidence="9" type="ORF">HMPREF9156_00018</name>
</gene>
<evidence type="ECO:0000256" key="5">
    <source>
        <dbReference type="ARBA" id="ARBA00022989"/>
    </source>
</evidence>
<feature type="transmembrane region" description="Helical" evidence="7">
    <location>
        <begin position="182"/>
        <end position="200"/>
    </location>
</feature>
<dbReference type="Gene3D" id="1.10.3720.10">
    <property type="entry name" value="MetI-like"/>
    <property type="match status" value="1"/>
</dbReference>
<dbReference type="eggNOG" id="COG0601">
    <property type="taxonomic scope" value="Bacteria"/>
</dbReference>
<keyword evidence="4 7" id="KW-0812">Transmembrane</keyword>
<dbReference type="HOGENOM" id="CLU_036879_0_1_11"/>
<dbReference type="GO" id="GO:0071916">
    <property type="term" value="F:dipeptide transmembrane transporter activity"/>
    <property type="evidence" value="ECO:0007669"/>
    <property type="project" value="TreeGrafter"/>
</dbReference>
<protein>
    <recommendedName>
        <fullName evidence="8">ABC transmembrane type-1 domain-containing protein</fullName>
    </recommendedName>
</protein>
<evidence type="ECO:0000256" key="7">
    <source>
        <dbReference type="RuleBase" id="RU363032"/>
    </source>
</evidence>
<keyword evidence="10" id="KW-1185">Reference proteome</keyword>
<proteinExistence type="inferred from homology"/>
<evidence type="ECO:0000256" key="2">
    <source>
        <dbReference type="ARBA" id="ARBA00022448"/>
    </source>
</evidence>
<dbReference type="SUPFAM" id="SSF161098">
    <property type="entry name" value="MetI-like"/>
    <property type="match status" value="1"/>
</dbReference>
<keyword evidence="2 7" id="KW-0813">Transport</keyword>
<comment type="similarity">
    <text evidence="7">Belongs to the binding-protein-dependent transport system permease family.</text>
</comment>
<dbReference type="PANTHER" id="PTHR43163">
    <property type="entry name" value="DIPEPTIDE TRANSPORT SYSTEM PERMEASE PROTEIN DPPB-RELATED"/>
    <property type="match status" value="1"/>
</dbReference>
<feature type="transmembrane region" description="Helical" evidence="7">
    <location>
        <begin position="240"/>
        <end position="267"/>
    </location>
</feature>